<comment type="subcellular location">
    <subcellularLocation>
        <location evidence="2">Cytoplasm</location>
    </subcellularLocation>
    <subcellularLocation>
        <location evidence="1">Nucleus</location>
    </subcellularLocation>
</comment>
<dbReference type="PANTHER" id="PTHR21664:SF1">
    <property type="entry name" value="NUDC DOMAIN-CONTAINING PROTEIN 1"/>
    <property type="match status" value="1"/>
</dbReference>
<dbReference type="Gene3D" id="2.60.40.790">
    <property type="match status" value="1"/>
</dbReference>
<dbReference type="CDD" id="cd06467">
    <property type="entry name" value="p23_NUDC_like"/>
    <property type="match status" value="1"/>
</dbReference>
<dbReference type="PANTHER" id="PTHR21664">
    <property type="entry name" value="CHRONIC MYELOGENOUS LEUKEMIA TUMOR ANTIGEN 66"/>
    <property type="match status" value="1"/>
</dbReference>
<evidence type="ECO:0000313" key="8">
    <source>
        <dbReference type="Proteomes" id="UP000654370"/>
    </source>
</evidence>
<dbReference type="Proteomes" id="UP000654370">
    <property type="component" value="Unassembled WGS sequence"/>
</dbReference>
<evidence type="ECO:0000256" key="5">
    <source>
        <dbReference type="ARBA" id="ARBA00023242"/>
    </source>
</evidence>
<evidence type="ECO:0000313" key="7">
    <source>
        <dbReference type="EMBL" id="KAG2184409.1"/>
    </source>
</evidence>
<keyword evidence="5" id="KW-0539">Nucleus</keyword>
<dbReference type="InterPro" id="IPR037895">
    <property type="entry name" value="NUDCD1"/>
</dbReference>
<dbReference type="EMBL" id="JAEPQZ010000002">
    <property type="protein sequence ID" value="KAG2184409.1"/>
    <property type="molecule type" value="Genomic_DNA"/>
</dbReference>
<keyword evidence="4" id="KW-0963">Cytoplasm</keyword>
<dbReference type="GO" id="GO:0005634">
    <property type="term" value="C:nucleus"/>
    <property type="evidence" value="ECO:0007669"/>
    <property type="project" value="UniProtKB-SubCell"/>
</dbReference>
<dbReference type="InterPro" id="IPR007052">
    <property type="entry name" value="CS_dom"/>
</dbReference>
<evidence type="ECO:0000256" key="3">
    <source>
        <dbReference type="ARBA" id="ARBA00018915"/>
    </source>
</evidence>
<dbReference type="InterPro" id="IPR008978">
    <property type="entry name" value="HSP20-like_chaperone"/>
</dbReference>
<gene>
    <name evidence="7" type="ORF">INT43_000318</name>
</gene>
<reference evidence="7" key="1">
    <citation type="submission" date="2020-12" db="EMBL/GenBank/DDBJ databases">
        <title>Metabolic potential, ecology and presence of endohyphal bacteria is reflected in genomic diversity of Mucoromycotina.</title>
        <authorList>
            <person name="Muszewska A."/>
            <person name="Okrasinska A."/>
            <person name="Steczkiewicz K."/>
            <person name="Drgas O."/>
            <person name="Orlowska M."/>
            <person name="Perlinska-Lenart U."/>
            <person name="Aleksandrzak-Piekarczyk T."/>
            <person name="Szatraj K."/>
            <person name="Zielenkiewicz U."/>
            <person name="Pilsyk S."/>
            <person name="Malc E."/>
            <person name="Mieczkowski P."/>
            <person name="Kruszewska J.S."/>
            <person name="Biernat P."/>
            <person name="Pawlowska J."/>
        </authorList>
    </citation>
    <scope>NUCLEOTIDE SEQUENCE</scope>
    <source>
        <strain evidence="7">WA0000067209</strain>
    </source>
</reference>
<keyword evidence="8" id="KW-1185">Reference proteome</keyword>
<evidence type="ECO:0000259" key="6">
    <source>
        <dbReference type="PROSITE" id="PS51203"/>
    </source>
</evidence>
<evidence type="ECO:0000256" key="2">
    <source>
        <dbReference type="ARBA" id="ARBA00004496"/>
    </source>
</evidence>
<comment type="caution">
    <text evidence="7">The sequence shown here is derived from an EMBL/GenBank/DDBJ whole genome shotgun (WGS) entry which is preliminary data.</text>
</comment>
<sequence length="612" mass="68506">MSTTTKLRFKSDRSLINSKFDGYKLQVFPEDTNLHRFQLPNVLSIPKLAMNSRLSYRELQARVKYNHLSISHQKGLAFYVDNEFSVVGVELSQTEDRIRFHKIAQLQAPLTDVPSYAEPDSTTPLLPQYPSLHSLSSDMLLASNGAGLIYTIKLNRDDATGDIMGKILSTSQFAGDGTEGLSPVPCVISDAKMVDEEINIITWSVASQENDVPAHLTLDAPTSKTLFNIAYSKLLVSTNDENAPADLSIQHILRGRDIPFYCEFDAEATGYVMGSAHPYELVFSSEDTEMKETPAETAGEKDNSVSPYRWVQSSDDLTIVIQLPPNTPKSAISCNFNVQHMSLMVQNDEVTICSYPFRKLWDTIDPDSSVWTLDVASGLLTIELMKKNENVRWLHVFEQDDQILEDLTPEQLKEIQERLEKFTGEGKAIGTPGWKQPLQHPIVTDMDEDIDHEGQAISLSWIDGDTGKIKAEVLAGGQEWISTSFKQPSSDKFSSVCLKLDVDGLVYAVERADPISVKHTATFNALAFVQASKRDQRFIYHDPENAFSVILEGTRNAYIYYRHDDGKRNTDVQTLVDLTEGHDVDVIGTQLIDQKVILVLLETSVVVIDLQY</sequence>
<name>A0A8H7Q100_MORIS</name>
<dbReference type="Pfam" id="PF04969">
    <property type="entry name" value="CS"/>
    <property type="match status" value="1"/>
</dbReference>
<evidence type="ECO:0000256" key="1">
    <source>
        <dbReference type="ARBA" id="ARBA00004123"/>
    </source>
</evidence>
<protein>
    <recommendedName>
        <fullName evidence="3">NudC domain-containing protein 1</fullName>
    </recommendedName>
</protein>
<evidence type="ECO:0000256" key="4">
    <source>
        <dbReference type="ARBA" id="ARBA00022490"/>
    </source>
</evidence>
<dbReference type="GO" id="GO:0005737">
    <property type="term" value="C:cytoplasm"/>
    <property type="evidence" value="ECO:0007669"/>
    <property type="project" value="UniProtKB-SubCell"/>
</dbReference>
<dbReference type="AlphaFoldDB" id="A0A8H7Q100"/>
<feature type="domain" description="CS" evidence="6">
    <location>
        <begin position="303"/>
        <end position="397"/>
    </location>
</feature>
<organism evidence="7 8">
    <name type="scientific">Mortierella isabellina</name>
    <name type="common">Filamentous fungus</name>
    <name type="synonym">Umbelopsis isabellina</name>
    <dbReference type="NCBI Taxonomy" id="91625"/>
    <lineage>
        <taxon>Eukaryota</taxon>
        <taxon>Fungi</taxon>
        <taxon>Fungi incertae sedis</taxon>
        <taxon>Mucoromycota</taxon>
        <taxon>Mucoromycotina</taxon>
        <taxon>Umbelopsidomycetes</taxon>
        <taxon>Umbelopsidales</taxon>
        <taxon>Umbelopsidaceae</taxon>
        <taxon>Umbelopsis</taxon>
    </lineage>
</organism>
<accession>A0A8H7Q100</accession>
<dbReference type="PROSITE" id="PS51203">
    <property type="entry name" value="CS"/>
    <property type="match status" value="1"/>
</dbReference>
<dbReference type="SUPFAM" id="SSF49764">
    <property type="entry name" value="HSP20-like chaperones"/>
    <property type="match status" value="1"/>
</dbReference>
<dbReference type="OrthoDB" id="428655at2759"/>
<proteinExistence type="predicted"/>